<protein>
    <submittedName>
        <fullName evidence="1">Allantoinase AllB</fullName>
        <ecNumber evidence="1">3.5.2.5</ecNumber>
    </submittedName>
</protein>
<dbReference type="Proteomes" id="UP001631969">
    <property type="component" value="Unassembled WGS sequence"/>
</dbReference>
<dbReference type="EC" id="3.5.2.5" evidence="1"/>
<evidence type="ECO:0000313" key="2">
    <source>
        <dbReference type="Proteomes" id="UP001631969"/>
    </source>
</evidence>
<accession>A0ACC7NSM1</accession>
<reference evidence="1" key="1">
    <citation type="submission" date="2024-12" db="EMBL/GenBank/DDBJ databases">
        <authorList>
            <person name="Wu N."/>
        </authorList>
    </citation>
    <scope>NUCLEOTIDE SEQUENCE</scope>
    <source>
        <strain evidence="1">P15</strain>
    </source>
</reference>
<organism evidence="1 2">
    <name type="scientific">Paenibacillus mesotrionivorans</name>
    <dbReference type="NCBI Taxonomy" id="3160968"/>
    <lineage>
        <taxon>Bacteria</taxon>
        <taxon>Bacillati</taxon>
        <taxon>Bacillota</taxon>
        <taxon>Bacilli</taxon>
        <taxon>Bacillales</taxon>
        <taxon>Paenibacillaceae</taxon>
        <taxon>Paenibacillus</taxon>
    </lineage>
</organism>
<proteinExistence type="predicted"/>
<dbReference type="EMBL" id="JBJURJ010000003">
    <property type="protein sequence ID" value="MFM9327711.1"/>
    <property type="molecule type" value="Genomic_DNA"/>
</dbReference>
<evidence type="ECO:0000313" key="1">
    <source>
        <dbReference type="EMBL" id="MFM9327711.1"/>
    </source>
</evidence>
<comment type="caution">
    <text evidence="1">The sequence shown here is derived from an EMBL/GenBank/DDBJ whole genome shotgun (WGS) entry which is preliminary data.</text>
</comment>
<keyword evidence="2" id="KW-1185">Reference proteome</keyword>
<gene>
    <name evidence="1" type="primary">allB</name>
    <name evidence="1" type="ORF">ACI1P1_05270</name>
</gene>
<name>A0ACC7NSM1_9BACL</name>
<sequence>MTQSFDTVIKGGHVVLRNEVRKLDIGIKDGVIATLAETLDGSADSIIQADGATVVPGMIDIHVHLNEPGLAEWEGIPTGTAALAAGGCTTCFDMPLNGLPPTTTTEALALKESLAKDRSRVDYAFWGGLVPGNLEQLEPLAKQGVVGYKAFLSAAGGKQEGAFREVDDTTLYAGMAEIARLGKILALHAESEQIVSALAAHTIASGRESALDYARSRPVYAEVEAVKRALFYARLTGCALHFVHISTPEAVEEICLARAAGQDVTLETCPHYLVLTEEAMRDIGPLAKCAPPLRTAREQEGLWQALGRGEIDMITSDHSPCPPDMKTASSWFEIWGGISGAQSSLELLLGEGHVRRGLPLPLLCRALATHPAERFGLHPRKGEITVGADADVAIVEFAPYVLEHGQLFDRHKQNPYVGRTMECQVKQTVLRGTVVYDWERGFAGSPQGLLLREERRVTI</sequence>
<keyword evidence="1" id="KW-0378">Hydrolase</keyword>